<organism evidence="12 13">
    <name type="scientific">Garicola koreensis</name>
    <dbReference type="NCBI Taxonomy" id="1262554"/>
    <lineage>
        <taxon>Bacteria</taxon>
        <taxon>Bacillati</taxon>
        <taxon>Actinomycetota</taxon>
        <taxon>Actinomycetes</taxon>
        <taxon>Micrococcales</taxon>
        <taxon>Micrococcaceae</taxon>
        <taxon>Garicola</taxon>
    </lineage>
</organism>
<dbReference type="SUPFAM" id="SSF53335">
    <property type="entry name" value="S-adenosyl-L-methionine-dependent methyltransferases"/>
    <property type="match status" value="1"/>
</dbReference>
<dbReference type="EC" id="2.1.1.77" evidence="3"/>
<sequence length="191" mass="20325">MRRDDVDDPVAAAFAAVAREDFLPDEVRGLAAEDQPVPLGHGQTNSQPRTVANMLRLLGAQPGHRVLDVGAGSGWSTALLGHIVGETGAVLGTELVPELTQDAAGALGKYPMSWVRVRQADPEVLGAPDEAPFDRILVSAEAAELPDQLVAQLAEGGTMVIPVRSQMLHVEKRGEDIVTTRHGPYSFVPLR</sequence>
<dbReference type="RefSeq" id="WP_183357121.1">
    <property type="nucleotide sequence ID" value="NZ_BAABKR010000005.1"/>
</dbReference>
<comment type="subcellular location">
    <subcellularLocation>
        <location evidence="1">Cytoplasm</location>
    </subcellularLocation>
</comment>
<keyword evidence="7 12" id="KW-0808">Transferase</keyword>
<comment type="similarity">
    <text evidence="2">Belongs to the methyltransferase superfamily. L-isoaspartyl/D-aspartyl protein methyltransferase family.</text>
</comment>
<keyword evidence="5" id="KW-0963">Cytoplasm</keyword>
<gene>
    <name evidence="12" type="ORF">FHX47_000300</name>
</gene>
<evidence type="ECO:0000256" key="9">
    <source>
        <dbReference type="ARBA" id="ARBA00030757"/>
    </source>
</evidence>
<dbReference type="PANTHER" id="PTHR11579:SF0">
    <property type="entry name" value="PROTEIN-L-ISOASPARTATE(D-ASPARTATE) O-METHYLTRANSFERASE"/>
    <property type="match status" value="1"/>
</dbReference>
<dbReference type="Pfam" id="PF01135">
    <property type="entry name" value="PCMT"/>
    <property type="match status" value="1"/>
</dbReference>
<evidence type="ECO:0000256" key="7">
    <source>
        <dbReference type="ARBA" id="ARBA00022679"/>
    </source>
</evidence>
<evidence type="ECO:0000256" key="4">
    <source>
        <dbReference type="ARBA" id="ARBA00013346"/>
    </source>
</evidence>
<dbReference type="CDD" id="cd02440">
    <property type="entry name" value="AdoMet_MTases"/>
    <property type="match status" value="1"/>
</dbReference>
<evidence type="ECO:0000256" key="11">
    <source>
        <dbReference type="ARBA" id="ARBA00031350"/>
    </source>
</evidence>
<keyword evidence="8" id="KW-0949">S-adenosyl-L-methionine</keyword>
<evidence type="ECO:0000256" key="8">
    <source>
        <dbReference type="ARBA" id="ARBA00022691"/>
    </source>
</evidence>
<dbReference type="GO" id="GO:0032259">
    <property type="term" value="P:methylation"/>
    <property type="evidence" value="ECO:0007669"/>
    <property type="project" value="UniProtKB-KW"/>
</dbReference>
<evidence type="ECO:0000256" key="3">
    <source>
        <dbReference type="ARBA" id="ARBA00011890"/>
    </source>
</evidence>
<evidence type="ECO:0000256" key="5">
    <source>
        <dbReference type="ARBA" id="ARBA00022490"/>
    </source>
</evidence>
<proteinExistence type="inferred from homology"/>
<dbReference type="GO" id="GO:0005737">
    <property type="term" value="C:cytoplasm"/>
    <property type="evidence" value="ECO:0007669"/>
    <property type="project" value="UniProtKB-SubCell"/>
</dbReference>
<evidence type="ECO:0000313" key="12">
    <source>
        <dbReference type="EMBL" id="MBB3666707.1"/>
    </source>
</evidence>
<dbReference type="AlphaFoldDB" id="A0A7W5XJT0"/>
<accession>A0A7W5XJT0</accession>
<reference evidence="12 13" key="1">
    <citation type="submission" date="2020-08" db="EMBL/GenBank/DDBJ databases">
        <title>Sequencing the genomes of 1000 actinobacteria strains.</title>
        <authorList>
            <person name="Klenk H.-P."/>
        </authorList>
    </citation>
    <scope>NUCLEOTIDE SEQUENCE [LARGE SCALE GENOMIC DNA]</scope>
    <source>
        <strain evidence="12 13">DSM 28238</strain>
    </source>
</reference>
<comment type="caution">
    <text evidence="12">The sequence shown here is derived from an EMBL/GenBank/DDBJ whole genome shotgun (WGS) entry which is preliminary data.</text>
</comment>
<dbReference type="InterPro" id="IPR029063">
    <property type="entry name" value="SAM-dependent_MTases_sf"/>
</dbReference>
<evidence type="ECO:0000256" key="10">
    <source>
        <dbReference type="ARBA" id="ARBA00031323"/>
    </source>
</evidence>
<evidence type="ECO:0000256" key="1">
    <source>
        <dbReference type="ARBA" id="ARBA00004496"/>
    </source>
</evidence>
<keyword evidence="6 12" id="KW-0489">Methyltransferase</keyword>
<evidence type="ECO:0000256" key="6">
    <source>
        <dbReference type="ARBA" id="ARBA00022603"/>
    </source>
</evidence>
<protein>
    <recommendedName>
        <fullName evidence="4">Protein-L-isoaspartate O-methyltransferase</fullName>
        <ecNumber evidence="3">2.1.1.77</ecNumber>
    </recommendedName>
    <alternativeName>
        <fullName evidence="11">L-isoaspartyl protein carboxyl methyltransferase</fullName>
    </alternativeName>
    <alternativeName>
        <fullName evidence="9">Protein L-isoaspartyl methyltransferase</fullName>
    </alternativeName>
    <alternativeName>
        <fullName evidence="10">Protein-beta-aspartate methyltransferase</fullName>
    </alternativeName>
</protein>
<name>A0A7W5XJT0_9MICC</name>
<evidence type="ECO:0000256" key="2">
    <source>
        <dbReference type="ARBA" id="ARBA00005369"/>
    </source>
</evidence>
<dbReference type="PANTHER" id="PTHR11579">
    <property type="entry name" value="PROTEIN-L-ISOASPARTATE O-METHYLTRANSFERASE"/>
    <property type="match status" value="1"/>
</dbReference>
<evidence type="ECO:0000313" key="13">
    <source>
        <dbReference type="Proteomes" id="UP000547528"/>
    </source>
</evidence>
<dbReference type="GO" id="GO:0004719">
    <property type="term" value="F:protein-L-isoaspartate (D-aspartate) O-methyltransferase activity"/>
    <property type="evidence" value="ECO:0007669"/>
    <property type="project" value="UniProtKB-EC"/>
</dbReference>
<dbReference type="Proteomes" id="UP000547528">
    <property type="component" value="Unassembled WGS sequence"/>
</dbReference>
<keyword evidence="13" id="KW-1185">Reference proteome</keyword>
<dbReference type="InterPro" id="IPR000682">
    <property type="entry name" value="PCMT"/>
</dbReference>
<dbReference type="Gene3D" id="3.40.50.150">
    <property type="entry name" value="Vaccinia Virus protein VP39"/>
    <property type="match status" value="1"/>
</dbReference>
<dbReference type="EMBL" id="JACIBT010000001">
    <property type="protein sequence ID" value="MBB3666707.1"/>
    <property type="molecule type" value="Genomic_DNA"/>
</dbReference>